<evidence type="ECO:0000256" key="3">
    <source>
        <dbReference type="ARBA" id="ARBA00022729"/>
    </source>
</evidence>
<evidence type="ECO:0000256" key="4">
    <source>
        <dbReference type="ARBA" id="ARBA00023157"/>
    </source>
</evidence>
<sequence length="578" mass="63368">MSVLAVVFFGLCVTSVWAECGICDKETQCIQEPAESDCEFGVVTDTCNCCLQCAKGIGQPCGTGRTVAAGICAPGLICKLVSPRQPSRCDEDPRADDKPVAVQEVPADVVRGDNIQDIQTLGDRELTEVTTSILTPSRNRGQATPSVTQLNNGRHEGNRNNQQERPFRHHLPQPPIHNTRTPESQSADEIESPIQERPKTEEEAPSEEPEEREVPAVNVQGHQAPNAQNQGILQRVRGNGAQNGRTRGDVPLLRERSTSTTTTETSLQDENEPLPQEGQEQEQAENVQEEKGEFHTTQPDATEARQDPEIPVPAKITPDETQLVAEEEAIHDNPGEETAHTHAGEEATPSLTGEEVTPSLTGDESTHRQPGKEVTHGNPDKEATNNHAGEEITHSQAGEDITHSHAGEEATHSNGGEETSQSQNADNNAQSHIADDTIHSQTVREMNHRHKAEGNTHSNKDEEGTHIQTSEDATQSHTGDEHQHAQSQDDAIHAETEVEAPEPTAPAGQNRHPVQVVQNNNNEQNRSQRGRALIRRTRNHKEPTLRHEHEGSIQNLNAEDKDENTKNDSPNFDNRTNK</sequence>
<dbReference type="PANTHER" id="PTHR14186">
    <property type="entry name" value="INSULIN-LIKE GROWTH FACTOR BINDING PROTEIN-RELATED"/>
    <property type="match status" value="1"/>
</dbReference>
<dbReference type="InterPro" id="IPR000867">
    <property type="entry name" value="IGFBP-like"/>
</dbReference>
<dbReference type="EMBL" id="JAXCGZ010007693">
    <property type="protein sequence ID" value="KAK7078723.1"/>
    <property type="molecule type" value="Genomic_DNA"/>
</dbReference>
<proteinExistence type="predicted"/>
<evidence type="ECO:0000313" key="9">
    <source>
        <dbReference type="Proteomes" id="UP001381693"/>
    </source>
</evidence>
<dbReference type="GO" id="GO:0005576">
    <property type="term" value="C:extracellular region"/>
    <property type="evidence" value="ECO:0007669"/>
    <property type="project" value="UniProtKB-SubCell"/>
</dbReference>
<reference evidence="8 9" key="1">
    <citation type="submission" date="2023-11" db="EMBL/GenBank/DDBJ databases">
        <title>Halocaridina rubra genome assembly.</title>
        <authorList>
            <person name="Smith C."/>
        </authorList>
    </citation>
    <scope>NUCLEOTIDE SEQUENCE [LARGE SCALE GENOMIC DNA]</scope>
    <source>
        <strain evidence="8">EP-1</strain>
        <tissue evidence="8">Whole</tissue>
    </source>
</reference>
<dbReference type="InterPro" id="IPR011390">
    <property type="entry name" value="IGFBP_rP_mac25"/>
</dbReference>
<dbReference type="Gene3D" id="4.10.40.20">
    <property type="match status" value="1"/>
</dbReference>
<name>A0AAN8XC91_HALRR</name>
<keyword evidence="3 6" id="KW-0732">Signal</keyword>
<dbReference type="SUPFAM" id="SSF57184">
    <property type="entry name" value="Growth factor receptor domain"/>
    <property type="match status" value="1"/>
</dbReference>
<dbReference type="PANTHER" id="PTHR14186:SF19">
    <property type="entry name" value="INSULIN-LIKE GROWTH FACTOR-BINDING PROTEIN 7"/>
    <property type="match status" value="1"/>
</dbReference>
<dbReference type="GO" id="GO:0001558">
    <property type="term" value="P:regulation of cell growth"/>
    <property type="evidence" value="ECO:0007669"/>
    <property type="project" value="InterPro"/>
</dbReference>
<evidence type="ECO:0000313" key="8">
    <source>
        <dbReference type="EMBL" id="KAK7078723.1"/>
    </source>
</evidence>
<evidence type="ECO:0000256" key="6">
    <source>
        <dbReference type="SAM" id="SignalP"/>
    </source>
</evidence>
<dbReference type="AlphaFoldDB" id="A0AAN8XC91"/>
<dbReference type="GO" id="GO:0009966">
    <property type="term" value="P:regulation of signal transduction"/>
    <property type="evidence" value="ECO:0007669"/>
    <property type="project" value="TreeGrafter"/>
</dbReference>
<feature type="signal peptide" evidence="6">
    <location>
        <begin position="1"/>
        <end position="18"/>
    </location>
</feature>
<evidence type="ECO:0000256" key="5">
    <source>
        <dbReference type="SAM" id="MobiDB-lite"/>
    </source>
</evidence>
<feature type="compositionally biased region" description="Basic residues" evidence="5">
    <location>
        <begin position="528"/>
        <end position="539"/>
    </location>
</feature>
<feature type="compositionally biased region" description="Basic and acidic residues" evidence="5">
    <location>
        <begin position="364"/>
        <end position="393"/>
    </location>
</feature>
<feature type="region of interest" description="Disordered" evidence="5">
    <location>
        <begin position="131"/>
        <end position="578"/>
    </location>
</feature>
<accession>A0AAN8XC91</accession>
<keyword evidence="4" id="KW-1015">Disulfide bond</keyword>
<feature type="compositionally biased region" description="Basic and acidic residues" evidence="5">
    <location>
        <begin position="400"/>
        <end position="411"/>
    </location>
</feature>
<feature type="compositionally biased region" description="Basic and acidic residues" evidence="5">
    <location>
        <begin position="540"/>
        <end position="551"/>
    </location>
</feature>
<evidence type="ECO:0000256" key="1">
    <source>
        <dbReference type="ARBA" id="ARBA00004613"/>
    </source>
</evidence>
<feature type="compositionally biased region" description="Low complexity" evidence="5">
    <location>
        <begin position="501"/>
        <end position="527"/>
    </location>
</feature>
<feature type="compositionally biased region" description="Polar residues" evidence="5">
    <location>
        <begin position="412"/>
        <end position="431"/>
    </location>
</feature>
<keyword evidence="9" id="KW-1185">Reference proteome</keyword>
<keyword evidence="2" id="KW-0964">Secreted</keyword>
<feature type="chain" id="PRO_5043056326" description="IGFBP N-terminal domain-containing protein" evidence="6">
    <location>
        <begin position="19"/>
        <end position="578"/>
    </location>
</feature>
<dbReference type="PROSITE" id="PS51323">
    <property type="entry name" value="IGFBP_N_2"/>
    <property type="match status" value="1"/>
</dbReference>
<feature type="compositionally biased region" description="Basic and acidic residues" evidence="5">
    <location>
        <begin position="328"/>
        <end position="345"/>
    </location>
</feature>
<comment type="caution">
    <text evidence="8">The sequence shown here is derived from an EMBL/GenBank/DDBJ whole genome shotgun (WGS) entry which is preliminary data.</text>
</comment>
<evidence type="ECO:0000259" key="7">
    <source>
        <dbReference type="PROSITE" id="PS51323"/>
    </source>
</evidence>
<organism evidence="8 9">
    <name type="scientific">Halocaridina rubra</name>
    <name type="common">Hawaiian red shrimp</name>
    <dbReference type="NCBI Taxonomy" id="373956"/>
    <lineage>
        <taxon>Eukaryota</taxon>
        <taxon>Metazoa</taxon>
        <taxon>Ecdysozoa</taxon>
        <taxon>Arthropoda</taxon>
        <taxon>Crustacea</taxon>
        <taxon>Multicrustacea</taxon>
        <taxon>Malacostraca</taxon>
        <taxon>Eumalacostraca</taxon>
        <taxon>Eucarida</taxon>
        <taxon>Decapoda</taxon>
        <taxon>Pleocyemata</taxon>
        <taxon>Caridea</taxon>
        <taxon>Atyoidea</taxon>
        <taxon>Atyidae</taxon>
        <taxon>Halocaridina</taxon>
    </lineage>
</organism>
<feature type="compositionally biased region" description="Polar residues" evidence="5">
    <location>
        <begin position="466"/>
        <end position="477"/>
    </location>
</feature>
<gene>
    <name evidence="8" type="ORF">SK128_019154</name>
</gene>
<evidence type="ECO:0000256" key="2">
    <source>
        <dbReference type="ARBA" id="ARBA00022525"/>
    </source>
</evidence>
<feature type="compositionally biased region" description="Polar residues" evidence="5">
    <location>
        <begin position="176"/>
        <end position="185"/>
    </location>
</feature>
<dbReference type="SMART" id="SM00121">
    <property type="entry name" value="IB"/>
    <property type="match status" value="1"/>
</dbReference>
<feature type="compositionally biased region" description="Polar residues" evidence="5">
    <location>
        <begin position="567"/>
        <end position="578"/>
    </location>
</feature>
<dbReference type="InterPro" id="IPR009030">
    <property type="entry name" value="Growth_fac_rcpt_cys_sf"/>
</dbReference>
<protein>
    <recommendedName>
        <fullName evidence="7">IGFBP N-terminal domain-containing protein</fullName>
    </recommendedName>
</protein>
<feature type="domain" description="IGFBP N-terminal" evidence="7">
    <location>
        <begin position="16"/>
        <end position="92"/>
    </location>
</feature>
<dbReference type="GO" id="GO:0005520">
    <property type="term" value="F:insulin-like growth factor binding"/>
    <property type="evidence" value="ECO:0007669"/>
    <property type="project" value="InterPro"/>
</dbReference>
<feature type="compositionally biased region" description="Basic and acidic residues" evidence="5">
    <location>
        <begin position="246"/>
        <end position="257"/>
    </location>
</feature>
<comment type="subcellular location">
    <subcellularLocation>
        <location evidence="1">Secreted</location>
    </subcellularLocation>
</comment>
<dbReference type="Proteomes" id="UP001381693">
    <property type="component" value="Unassembled WGS sequence"/>
</dbReference>
<feature type="compositionally biased region" description="Basic and acidic residues" evidence="5">
    <location>
        <begin position="452"/>
        <end position="465"/>
    </location>
</feature>
<feature type="compositionally biased region" description="Polar residues" evidence="5">
    <location>
        <begin position="131"/>
        <end position="152"/>
    </location>
</feature>
<feature type="compositionally biased region" description="Polar residues" evidence="5">
    <location>
        <begin position="220"/>
        <end position="232"/>
    </location>
</feature>